<dbReference type="EMBL" id="LR796165">
    <property type="protein sequence ID" value="CAB4122941.1"/>
    <property type="molecule type" value="Genomic_DNA"/>
</dbReference>
<organism evidence="2">
    <name type="scientific">uncultured Caudovirales phage</name>
    <dbReference type="NCBI Taxonomy" id="2100421"/>
    <lineage>
        <taxon>Viruses</taxon>
        <taxon>Duplodnaviria</taxon>
        <taxon>Heunggongvirae</taxon>
        <taxon>Uroviricota</taxon>
        <taxon>Caudoviricetes</taxon>
        <taxon>Peduoviridae</taxon>
        <taxon>Maltschvirus</taxon>
        <taxon>Maltschvirus maltsch</taxon>
    </lineage>
</organism>
<gene>
    <name evidence="2" type="ORF">UFOVP28_82</name>
</gene>
<protein>
    <submittedName>
        <fullName evidence="2">Uncharacterized protein</fullName>
    </submittedName>
</protein>
<sequence length="137" mass="15144">MDCLLSVSYPVAIKDHRCDCCGKRISKGQRQEVQKQIFDGRPRTYRAHDDCAEAEQRARELARILDALTTLRAENERLNKALKQISIFTDCDNADNIARAAFNPTAHYSDCATNNAPALPVGPCDCGGYTPNPTGDE</sequence>
<proteinExistence type="predicted"/>
<name>A0A6J5KMD6_9CAUD</name>
<accession>A0A6J5KMD6</accession>
<evidence type="ECO:0000256" key="1">
    <source>
        <dbReference type="SAM" id="Coils"/>
    </source>
</evidence>
<keyword evidence="1" id="KW-0175">Coiled coil</keyword>
<feature type="coiled-coil region" evidence="1">
    <location>
        <begin position="51"/>
        <end position="81"/>
    </location>
</feature>
<reference evidence="2" key="1">
    <citation type="submission" date="2020-04" db="EMBL/GenBank/DDBJ databases">
        <authorList>
            <person name="Chiriac C."/>
            <person name="Salcher M."/>
            <person name="Ghai R."/>
            <person name="Kavagutti S V."/>
        </authorList>
    </citation>
    <scope>NUCLEOTIDE SEQUENCE</scope>
</reference>
<evidence type="ECO:0000313" key="2">
    <source>
        <dbReference type="EMBL" id="CAB4122941.1"/>
    </source>
</evidence>